<feature type="chain" id="PRO_5042160501" description="WD-like domain-containing protein" evidence="1">
    <location>
        <begin position="22"/>
        <end position="170"/>
    </location>
</feature>
<name>A0AAD7P1X4_9AGAR</name>
<evidence type="ECO:0000313" key="3">
    <source>
        <dbReference type="EMBL" id="KAJ7785026.1"/>
    </source>
</evidence>
<feature type="domain" description="WD-like" evidence="2">
    <location>
        <begin position="69"/>
        <end position="170"/>
    </location>
</feature>
<organism evidence="3 4">
    <name type="scientific">Mycena maculata</name>
    <dbReference type="NCBI Taxonomy" id="230809"/>
    <lineage>
        <taxon>Eukaryota</taxon>
        <taxon>Fungi</taxon>
        <taxon>Dikarya</taxon>
        <taxon>Basidiomycota</taxon>
        <taxon>Agaricomycotina</taxon>
        <taxon>Agaricomycetes</taxon>
        <taxon>Agaricomycetidae</taxon>
        <taxon>Agaricales</taxon>
        <taxon>Marasmiineae</taxon>
        <taxon>Mycenaceae</taxon>
        <taxon>Mycena</taxon>
    </lineage>
</organism>
<dbReference type="AlphaFoldDB" id="A0AAD7P1X4"/>
<comment type="caution">
    <text evidence="3">The sequence shown here is derived from an EMBL/GenBank/DDBJ whole genome shotgun (WGS) entry which is preliminary data.</text>
</comment>
<dbReference type="Proteomes" id="UP001215280">
    <property type="component" value="Unassembled WGS sequence"/>
</dbReference>
<feature type="signal peptide" evidence="1">
    <location>
        <begin position="1"/>
        <end position="21"/>
    </location>
</feature>
<sequence length="170" mass="17333">MQISHPSFIAVLALAIGLVHATPAVNSIDQLVIASTTAVGEYNLTIWIDAPGASTAAPAAVDARACGSNNVVCDTNNKADASLCSALIGQLDSSTTIANSPRSICLGQSGNECCVSWSKAVGNMPESDLVNAARDVYNGCFSGAISGEAKNVDLNGVCVTQCLSNRPTEC</sequence>
<evidence type="ECO:0000313" key="4">
    <source>
        <dbReference type="Proteomes" id="UP001215280"/>
    </source>
</evidence>
<dbReference type="EMBL" id="JARJLG010000001">
    <property type="protein sequence ID" value="KAJ7785026.1"/>
    <property type="molecule type" value="Genomic_DNA"/>
</dbReference>
<gene>
    <name evidence="3" type="ORF">DFH07DRAFT_907688</name>
</gene>
<reference evidence="3" key="1">
    <citation type="submission" date="2023-03" db="EMBL/GenBank/DDBJ databases">
        <title>Massive genome expansion in bonnet fungi (Mycena s.s.) driven by repeated elements and novel gene families across ecological guilds.</title>
        <authorList>
            <consortium name="Lawrence Berkeley National Laboratory"/>
            <person name="Harder C.B."/>
            <person name="Miyauchi S."/>
            <person name="Viragh M."/>
            <person name="Kuo A."/>
            <person name="Thoen E."/>
            <person name="Andreopoulos B."/>
            <person name="Lu D."/>
            <person name="Skrede I."/>
            <person name="Drula E."/>
            <person name="Henrissat B."/>
            <person name="Morin E."/>
            <person name="Kohler A."/>
            <person name="Barry K."/>
            <person name="LaButti K."/>
            <person name="Morin E."/>
            <person name="Salamov A."/>
            <person name="Lipzen A."/>
            <person name="Mereny Z."/>
            <person name="Hegedus B."/>
            <person name="Baldrian P."/>
            <person name="Stursova M."/>
            <person name="Weitz H."/>
            <person name="Taylor A."/>
            <person name="Grigoriev I.V."/>
            <person name="Nagy L.G."/>
            <person name="Martin F."/>
            <person name="Kauserud H."/>
        </authorList>
    </citation>
    <scope>NUCLEOTIDE SEQUENCE</scope>
    <source>
        <strain evidence="3">CBHHK188m</strain>
    </source>
</reference>
<proteinExistence type="predicted"/>
<evidence type="ECO:0000259" key="2">
    <source>
        <dbReference type="Pfam" id="PF20493"/>
    </source>
</evidence>
<accession>A0AAD7P1X4</accession>
<evidence type="ECO:0000256" key="1">
    <source>
        <dbReference type="SAM" id="SignalP"/>
    </source>
</evidence>
<dbReference type="InterPro" id="IPR046925">
    <property type="entry name" value="WD-like_fungi"/>
</dbReference>
<protein>
    <recommendedName>
        <fullName evidence="2">WD-like domain-containing protein</fullName>
    </recommendedName>
</protein>
<dbReference type="Pfam" id="PF20493">
    <property type="entry name" value="WD-like_fungi"/>
    <property type="match status" value="1"/>
</dbReference>
<keyword evidence="4" id="KW-1185">Reference proteome</keyword>
<keyword evidence="1" id="KW-0732">Signal</keyword>